<dbReference type="InterPro" id="IPR029068">
    <property type="entry name" value="Glyas_Bleomycin-R_OHBP_Dase"/>
</dbReference>
<reference evidence="1 2" key="1">
    <citation type="submission" date="2017-12" db="EMBL/GenBank/DDBJ databases">
        <title>Kangiella profundi FT102 completed genome.</title>
        <authorList>
            <person name="Xu J."/>
            <person name="Wang J."/>
            <person name="Lu Y."/>
        </authorList>
    </citation>
    <scope>NUCLEOTIDE SEQUENCE [LARGE SCALE GENOMIC DNA]</scope>
    <source>
        <strain evidence="1 2">FT102</strain>
    </source>
</reference>
<dbReference type="AlphaFoldDB" id="A0A2K9ABG4"/>
<organism evidence="1 2">
    <name type="scientific">Kangiella profundi</name>
    <dbReference type="NCBI Taxonomy" id="1561924"/>
    <lineage>
        <taxon>Bacteria</taxon>
        <taxon>Pseudomonadati</taxon>
        <taxon>Pseudomonadota</taxon>
        <taxon>Gammaproteobacteria</taxon>
        <taxon>Kangiellales</taxon>
        <taxon>Kangiellaceae</taxon>
        <taxon>Kangiella</taxon>
    </lineage>
</organism>
<dbReference type="KEGG" id="kpd:CW740_00080"/>
<proteinExistence type="predicted"/>
<dbReference type="InterPro" id="IPR004360">
    <property type="entry name" value="Glyas_Fos-R_dOase_dom"/>
</dbReference>
<dbReference type="EMBL" id="CP025120">
    <property type="protein sequence ID" value="AUD77716.1"/>
    <property type="molecule type" value="Genomic_DNA"/>
</dbReference>
<dbReference type="Gene3D" id="3.10.180.10">
    <property type="entry name" value="2,3-Dihydroxybiphenyl 1,2-Dioxygenase, domain 1"/>
    <property type="match status" value="1"/>
</dbReference>
<sequence length="130" mass="14650">MQSNCQKITNVIVVKNLEKGIKFWEKVGFEVVTSVPQGDEIGFVILGNGKTEIMFQTTASIEEDINQVLPESNTFLFVEVEDISGIQKMLTGENILIEERETFYGATETICTDPYGNWICFAQFKEGKPE</sequence>
<name>A0A2K9ABG4_9GAMM</name>
<dbReference type="OrthoDB" id="5966445at2"/>
<gene>
    <name evidence="1" type="ORF">CW740_00080</name>
</gene>
<protein>
    <submittedName>
        <fullName evidence="1">VOC family protein</fullName>
    </submittedName>
</protein>
<dbReference type="RefSeq" id="WP_106645640.1">
    <property type="nucleotide sequence ID" value="NZ_BMGO01000001.1"/>
</dbReference>
<dbReference type="Pfam" id="PF00903">
    <property type="entry name" value="Glyoxalase"/>
    <property type="match status" value="1"/>
</dbReference>
<dbReference type="SUPFAM" id="SSF54593">
    <property type="entry name" value="Glyoxalase/Bleomycin resistance protein/Dihydroxybiphenyl dioxygenase"/>
    <property type="match status" value="1"/>
</dbReference>
<accession>A0A2K9ABG4</accession>
<keyword evidence="2" id="KW-1185">Reference proteome</keyword>
<dbReference type="Proteomes" id="UP000232693">
    <property type="component" value="Chromosome"/>
</dbReference>
<evidence type="ECO:0000313" key="1">
    <source>
        <dbReference type="EMBL" id="AUD77716.1"/>
    </source>
</evidence>
<evidence type="ECO:0000313" key="2">
    <source>
        <dbReference type="Proteomes" id="UP000232693"/>
    </source>
</evidence>